<proteinExistence type="inferred from homology"/>
<evidence type="ECO:0000313" key="11">
    <source>
        <dbReference type="EMBL" id="QBZ55283.1"/>
    </source>
</evidence>
<evidence type="ECO:0000256" key="1">
    <source>
        <dbReference type="ARBA" id="ARBA00003064"/>
    </source>
</evidence>
<evidence type="ECO:0000256" key="4">
    <source>
        <dbReference type="ARBA" id="ARBA00011351"/>
    </source>
</evidence>
<dbReference type="Pfam" id="PF09813">
    <property type="entry name" value="Coa3_cc"/>
    <property type="match status" value="1"/>
</dbReference>
<evidence type="ECO:0000313" key="12">
    <source>
        <dbReference type="Proteomes" id="UP000294847"/>
    </source>
</evidence>
<evidence type="ECO:0000256" key="5">
    <source>
        <dbReference type="ARBA" id="ARBA00022692"/>
    </source>
</evidence>
<evidence type="ECO:0000256" key="10">
    <source>
        <dbReference type="SAM" id="MobiDB-lite"/>
    </source>
</evidence>
<keyword evidence="5" id="KW-0812">Transmembrane</keyword>
<dbReference type="Proteomes" id="UP000294847">
    <property type="component" value="Chromosome 2"/>
</dbReference>
<reference evidence="11 12" key="1">
    <citation type="journal article" date="2019" name="Mol. Biol. Evol.">
        <title>Blast fungal genomes show frequent chromosomal changes, gene gains and losses, and effector gene turnover.</title>
        <authorList>
            <person name="Gomez Luciano L.B."/>
            <person name="Jason Tsai I."/>
            <person name="Chuma I."/>
            <person name="Tosa Y."/>
            <person name="Chen Y.H."/>
            <person name="Li J.Y."/>
            <person name="Li M.Y."/>
            <person name="Jade Lu M.Y."/>
            <person name="Nakayashiki H."/>
            <person name="Li W.H."/>
        </authorList>
    </citation>
    <scope>NUCLEOTIDE SEQUENCE [LARGE SCALE GENOMIC DNA]</scope>
    <source>
        <strain evidence="11">MZ5-1-6</strain>
    </source>
</reference>
<evidence type="ECO:0000256" key="2">
    <source>
        <dbReference type="ARBA" id="ARBA00004304"/>
    </source>
</evidence>
<keyword evidence="7 9" id="KW-0496">Mitochondrion</keyword>
<evidence type="ECO:0000256" key="6">
    <source>
        <dbReference type="ARBA" id="ARBA00022989"/>
    </source>
</evidence>
<dbReference type="AlphaFoldDB" id="A0A4P7MZE7"/>
<comment type="similarity">
    <text evidence="3 9">Belongs to the COA3 family.</text>
</comment>
<dbReference type="InterPro" id="IPR018628">
    <property type="entry name" value="Coa3_CC"/>
</dbReference>
<organism evidence="11 12">
    <name type="scientific">Pyricularia oryzae</name>
    <name type="common">Rice blast fungus</name>
    <name type="synonym">Magnaporthe oryzae</name>
    <dbReference type="NCBI Taxonomy" id="318829"/>
    <lineage>
        <taxon>Eukaryota</taxon>
        <taxon>Fungi</taxon>
        <taxon>Dikarya</taxon>
        <taxon>Ascomycota</taxon>
        <taxon>Pezizomycotina</taxon>
        <taxon>Sordariomycetes</taxon>
        <taxon>Sordariomycetidae</taxon>
        <taxon>Magnaporthales</taxon>
        <taxon>Pyriculariaceae</taxon>
        <taxon>Pyricularia</taxon>
    </lineage>
</organism>
<comment type="subunit">
    <text evidence="4 9">Component of 250-400 kDa complexes called cytochrome oxidase assembly intermediates or COA complexes.</text>
</comment>
<evidence type="ECO:0000256" key="8">
    <source>
        <dbReference type="ARBA" id="ARBA00023136"/>
    </source>
</evidence>
<gene>
    <name evidence="11" type="ORF">PoMZ_00179</name>
</gene>
<feature type="compositionally biased region" description="Polar residues" evidence="10">
    <location>
        <begin position="31"/>
        <end position="41"/>
    </location>
</feature>
<comment type="subcellular location">
    <subcellularLocation>
        <location evidence="2">Mitochondrion membrane</location>
        <topology evidence="2">Single-pass membrane protein</topology>
    </subcellularLocation>
</comment>
<keyword evidence="6" id="KW-1133">Transmembrane helix</keyword>
<name>A0A4P7MZE7_PYROR</name>
<comment type="function">
    <text evidence="1 9">Required for assembly of cytochrome c oxidase (complex IV).</text>
</comment>
<dbReference type="PANTHER" id="PTHR15642">
    <property type="entry name" value="CYTOCHROME C OXIDASE ASSEMBLY FACTOR 3, MITOCHONDRIAL"/>
    <property type="match status" value="1"/>
</dbReference>
<dbReference type="GO" id="GO:0005743">
    <property type="term" value="C:mitochondrial inner membrane"/>
    <property type="evidence" value="ECO:0007669"/>
    <property type="project" value="UniProtKB-UniRule"/>
</dbReference>
<keyword evidence="8" id="KW-0472">Membrane</keyword>
<dbReference type="GO" id="GO:0033617">
    <property type="term" value="P:mitochondrial respiratory chain complex IV assembly"/>
    <property type="evidence" value="ECO:0007669"/>
    <property type="project" value="UniProtKB-UniRule"/>
</dbReference>
<accession>A0A4P7MZE7</accession>
<evidence type="ECO:0000256" key="7">
    <source>
        <dbReference type="ARBA" id="ARBA00023128"/>
    </source>
</evidence>
<evidence type="ECO:0000256" key="9">
    <source>
        <dbReference type="RuleBase" id="RU367056"/>
    </source>
</evidence>
<dbReference type="PANTHER" id="PTHR15642:SF3">
    <property type="entry name" value="CYTOCHROME C OXIDASE ASSEMBLY FACTOR 3 HOMOLOG, MITOCHONDRIAL"/>
    <property type="match status" value="1"/>
</dbReference>
<protein>
    <recommendedName>
        <fullName evidence="9">Cytochrome c oxidase assembly factor 3</fullName>
    </recommendedName>
</protein>
<sequence>MWLFDGPSVDVNCAQRPSQSQELPGPAAQNWPMQNPRSSPGTDRHTHHEHLRRRFIPLSFCDSCANVPIAFSMAGFQGEGYYDRRYRQNPALVRARRPYLVKNAIAGITLAAFTAGVYAYTIHAIGQDEFEDVKVPETPRQPSNIKIQQPSSS</sequence>
<evidence type="ECO:0000256" key="3">
    <source>
        <dbReference type="ARBA" id="ARBA00007035"/>
    </source>
</evidence>
<keyword evidence="9" id="KW-0999">Mitochondrion inner membrane</keyword>
<dbReference type="InterPro" id="IPR041752">
    <property type="entry name" value="Coa3"/>
</dbReference>
<dbReference type="EMBL" id="CP034205">
    <property type="protein sequence ID" value="QBZ55283.1"/>
    <property type="molecule type" value="Genomic_DNA"/>
</dbReference>
<feature type="region of interest" description="Disordered" evidence="10">
    <location>
        <begin position="13"/>
        <end position="48"/>
    </location>
</feature>